<dbReference type="CDD" id="cd00293">
    <property type="entry name" value="USP-like"/>
    <property type="match status" value="1"/>
</dbReference>
<dbReference type="RefSeq" id="WP_147187594.1">
    <property type="nucleotide sequence ID" value="NZ_CP042435.1"/>
</dbReference>
<organism evidence="1 2">
    <name type="scientific">Panacibacter ginsenosidivorans</name>
    <dbReference type="NCBI Taxonomy" id="1813871"/>
    <lineage>
        <taxon>Bacteria</taxon>
        <taxon>Pseudomonadati</taxon>
        <taxon>Bacteroidota</taxon>
        <taxon>Chitinophagia</taxon>
        <taxon>Chitinophagales</taxon>
        <taxon>Chitinophagaceae</taxon>
        <taxon>Panacibacter</taxon>
    </lineage>
</organism>
<protein>
    <submittedName>
        <fullName evidence="1">Universal stress protein</fullName>
    </submittedName>
</protein>
<dbReference type="Gene3D" id="3.40.50.12370">
    <property type="match status" value="1"/>
</dbReference>
<evidence type="ECO:0000313" key="1">
    <source>
        <dbReference type="EMBL" id="QEC65794.1"/>
    </source>
</evidence>
<proteinExistence type="predicted"/>
<evidence type="ECO:0000313" key="2">
    <source>
        <dbReference type="Proteomes" id="UP000321533"/>
    </source>
</evidence>
<dbReference type="AlphaFoldDB" id="A0A5B8V356"/>
<dbReference type="Proteomes" id="UP000321533">
    <property type="component" value="Chromosome"/>
</dbReference>
<name>A0A5B8V356_9BACT</name>
<dbReference type="KEGG" id="pgin:FRZ67_00175"/>
<gene>
    <name evidence="1" type="ORF">FRZ67_00175</name>
</gene>
<sequence>MKKILLAFDGSNASEGAFEFARRLNELSPILLTGVFLPQAELANLWSYADGVGSPLMIPLVEPGESELIKENIEHFEERCKHSGIEYRVHKDFFDLALPELKKESRYADLLILGSEIFYENIHAGSPNDYLEDALEDVKCPVILVPEKFDFPENIILAYDGSEESVFAIKQFAYLFPELTKKETLLVYISNEAEEDFPDKIQIEELAARHFNNLTMSKLDIPKKHFSTWASEKRSAIVVSGSYGRHGLSQLFKKSFVNDLIAEHWLPVFIAHK</sequence>
<accession>A0A5B8V356</accession>
<reference evidence="1 2" key="1">
    <citation type="journal article" date="2016" name="Int. J. Syst. Evol. Microbiol.">
        <title>Panacibacter ginsenosidivorans gen. nov., sp. nov., with ginsenoside converting activity isolated from soil of a ginseng field.</title>
        <authorList>
            <person name="Siddiqi M.Z."/>
            <person name="Muhammad Shafi S."/>
            <person name="Choi K.D."/>
            <person name="Im W.T."/>
        </authorList>
    </citation>
    <scope>NUCLEOTIDE SEQUENCE [LARGE SCALE GENOMIC DNA]</scope>
    <source>
        <strain evidence="1 2">Gsoil1550</strain>
    </source>
</reference>
<dbReference type="OrthoDB" id="659195at2"/>
<dbReference type="SUPFAM" id="SSF52402">
    <property type="entry name" value="Adenine nucleotide alpha hydrolases-like"/>
    <property type="match status" value="2"/>
</dbReference>
<keyword evidence="2" id="KW-1185">Reference proteome</keyword>
<dbReference type="EMBL" id="CP042435">
    <property type="protein sequence ID" value="QEC65794.1"/>
    <property type="molecule type" value="Genomic_DNA"/>
</dbReference>